<dbReference type="AlphaFoldDB" id="A0A820N8Q6"/>
<evidence type="ECO:0000313" key="2">
    <source>
        <dbReference type="Proteomes" id="UP000663866"/>
    </source>
</evidence>
<dbReference type="EMBL" id="CAJOBG010039553">
    <property type="protein sequence ID" value="CAF4387525.1"/>
    <property type="molecule type" value="Genomic_DNA"/>
</dbReference>
<feature type="non-terminal residue" evidence="1">
    <location>
        <position position="1"/>
    </location>
</feature>
<dbReference type="Proteomes" id="UP000663866">
    <property type="component" value="Unassembled WGS sequence"/>
</dbReference>
<gene>
    <name evidence="1" type="ORF">OVN521_LOCUS34087</name>
</gene>
<proteinExistence type="predicted"/>
<organism evidence="1 2">
    <name type="scientific">Rotaria magnacalcarata</name>
    <dbReference type="NCBI Taxonomy" id="392030"/>
    <lineage>
        <taxon>Eukaryota</taxon>
        <taxon>Metazoa</taxon>
        <taxon>Spiralia</taxon>
        <taxon>Gnathifera</taxon>
        <taxon>Rotifera</taxon>
        <taxon>Eurotatoria</taxon>
        <taxon>Bdelloidea</taxon>
        <taxon>Philodinida</taxon>
        <taxon>Philodinidae</taxon>
        <taxon>Rotaria</taxon>
    </lineage>
</organism>
<evidence type="ECO:0000313" key="1">
    <source>
        <dbReference type="EMBL" id="CAF4387525.1"/>
    </source>
</evidence>
<name>A0A820N8Q6_9BILA</name>
<keyword evidence="2" id="KW-1185">Reference proteome</keyword>
<protein>
    <submittedName>
        <fullName evidence="1">Uncharacterized protein</fullName>
    </submittedName>
</protein>
<reference evidence="1" key="1">
    <citation type="submission" date="2021-02" db="EMBL/GenBank/DDBJ databases">
        <authorList>
            <person name="Nowell W R."/>
        </authorList>
    </citation>
    <scope>NUCLEOTIDE SEQUENCE</scope>
</reference>
<comment type="caution">
    <text evidence="1">The sequence shown here is derived from an EMBL/GenBank/DDBJ whole genome shotgun (WGS) entry which is preliminary data.</text>
</comment>
<sequence length="225" mass="25914">MYEQNIDLTYFSNQQIWMVEDYLQIETKFLTKRSEQPNERLKNIARMLTVQRAKQTKAIDVKNLPLNKILVVETLYEGILRGILSLFQLTKGQPQVHHIFYCSDTTSWTEMRAFAYRCFYSQGALHQLIQPELLSALVQDQFTQFLHKLAKQQPKRLFRLGIVTTASNSHLQLVNSLKALQIVSTIQDQDLLDKTALQEVIKELIKGNSTLVTSHIAGLGKSTYI</sequence>
<accession>A0A820N8Q6</accession>